<keyword evidence="4" id="KW-1185">Reference proteome</keyword>
<keyword evidence="2" id="KW-0812">Transmembrane</keyword>
<geneLocation type="plasmid" evidence="3 4">
    <name>unnamed2</name>
</geneLocation>
<name>A0ABY6ZS72_9BACL</name>
<keyword evidence="2" id="KW-0472">Membrane</keyword>
<sequence>MSMADRERAQLQPVTEVLEPTESYLEEISEHLRKIRSFQEVLETRFDKVSGKTDKVIEQLSESEAERKKLLTDVKHLLIGMDKKAQEQNQRLATLVTKKEQELENALKEVRQLKVDLVNGFMNISQKSKVPLSHTLYKLGTIAGSSVLGGLIIFLVLKVITKS</sequence>
<keyword evidence="2" id="KW-1133">Transmembrane helix</keyword>
<evidence type="ECO:0000313" key="4">
    <source>
        <dbReference type="Proteomes" id="UP001164761"/>
    </source>
</evidence>
<evidence type="ECO:0000256" key="2">
    <source>
        <dbReference type="SAM" id="Phobius"/>
    </source>
</evidence>
<dbReference type="EMBL" id="CP104069">
    <property type="protein sequence ID" value="WAH44966.1"/>
    <property type="molecule type" value="Genomic_DNA"/>
</dbReference>
<accession>A0ABY6ZS72</accession>
<reference evidence="3" key="1">
    <citation type="submission" date="2022-08" db="EMBL/GenBank/DDBJ databases">
        <title>Alicyclobacillus fastidiosus DSM 17978, complete genome.</title>
        <authorList>
            <person name="Wang Q."/>
            <person name="Cai R."/>
            <person name="Wang Z."/>
        </authorList>
    </citation>
    <scope>NUCLEOTIDE SEQUENCE</scope>
    <source>
        <strain evidence="3">DSM 17978</strain>
        <plasmid evidence="3">unnamed2</plasmid>
    </source>
</reference>
<organism evidence="3 4">
    <name type="scientific">Alicyclobacillus fastidiosus</name>
    <dbReference type="NCBI Taxonomy" id="392011"/>
    <lineage>
        <taxon>Bacteria</taxon>
        <taxon>Bacillati</taxon>
        <taxon>Bacillota</taxon>
        <taxon>Bacilli</taxon>
        <taxon>Bacillales</taxon>
        <taxon>Alicyclobacillaceae</taxon>
        <taxon>Alicyclobacillus</taxon>
    </lineage>
</organism>
<dbReference type="RefSeq" id="WP_268008835.1">
    <property type="nucleotide sequence ID" value="NZ_CP104069.1"/>
</dbReference>
<dbReference type="Proteomes" id="UP001164761">
    <property type="component" value="Plasmid unnamed2"/>
</dbReference>
<evidence type="ECO:0000313" key="3">
    <source>
        <dbReference type="EMBL" id="WAH44966.1"/>
    </source>
</evidence>
<feature type="transmembrane region" description="Helical" evidence="2">
    <location>
        <begin position="136"/>
        <end position="157"/>
    </location>
</feature>
<protein>
    <submittedName>
        <fullName evidence="3">Uncharacterized protein</fullName>
    </submittedName>
</protein>
<keyword evidence="1" id="KW-0175">Coiled coil</keyword>
<keyword evidence="3" id="KW-0614">Plasmid</keyword>
<feature type="coiled-coil region" evidence="1">
    <location>
        <begin position="85"/>
        <end position="116"/>
    </location>
</feature>
<proteinExistence type="predicted"/>
<gene>
    <name evidence="3" type="ORF">NZD89_29065</name>
</gene>
<evidence type="ECO:0000256" key="1">
    <source>
        <dbReference type="SAM" id="Coils"/>
    </source>
</evidence>